<dbReference type="AlphaFoldDB" id="A0A444HM82"/>
<evidence type="ECO:0000313" key="1">
    <source>
        <dbReference type="EMBL" id="RWX23236.1"/>
    </source>
</evidence>
<sequence length="334" mass="36865">MTTPFQVSFDLLPSSGHKSTFSPEGVGAFLSDSFNADLLAKRLQFPILTRGRTLLLVADFGGHHQKQHFDTYTFLILDLAKNQNWLAYQRRFRHSILPNSRRMSFKALNDGMRRQALVPFMRAAAGIEGYLVQFAISKKGGSLFTGPAEDEVGAELLKGWKANVQERLLRVLHLSAFLLSGLSSPGQDVLWVIDEDAIAANVSLLTGLTRLFQRVMASYFSHSLGHIRCSTTGIADDGSLVLEDLAAIADLTTGALGELCTGLVNEKVFPRQGLLTPLPKQLTWKTSLLASWMAAPEFAIRRHTTILGLGPGEKNTLVSTLEWRMYERTFATSP</sequence>
<accession>A0A444HM82</accession>
<name>A0A444HM82_RHILE</name>
<evidence type="ECO:0000313" key="2">
    <source>
        <dbReference type="Proteomes" id="UP000283817"/>
    </source>
</evidence>
<dbReference type="RefSeq" id="WP_128412244.1">
    <property type="nucleotide sequence ID" value="NZ_SBHX01000078.1"/>
</dbReference>
<evidence type="ECO:0008006" key="3">
    <source>
        <dbReference type="Google" id="ProtNLM"/>
    </source>
</evidence>
<organism evidence="1 2">
    <name type="scientific">Rhizobium leguminosarum</name>
    <dbReference type="NCBI Taxonomy" id="384"/>
    <lineage>
        <taxon>Bacteria</taxon>
        <taxon>Pseudomonadati</taxon>
        <taxon>Pseudomonadota</taxon>
        <taxon>Alphaproteobacteria</taxon>
        <taxon>Hyphomicrobiales</taxon>
        <taxon>Rhizobiaceae</taxon>
        <taxon>Rhizobium/Agrobacterium group</taxon>
        <taxon>Rhizobium</taxon>
    </lineage>
</organism>
<reference evidence="1 2" key="1">
    <citation type="submission" date="2019-01" db="EMBL/GenBank/DDBJ databases">
        <title>RHIZO-ID as a novel technology for direct rhizobia identification.</title>
        <authorList>
            <person name="De Meyer S.E."/>
        </authorList>
    </citation>
    <scope>NUCLEOTIDE SEQUENCE [LARGE SCALE GENOMIC DNA]</scope>
    <source>
        <strain evidence="1 2">WSM448</strain>
    </source>
</reference>
<dbReference type="Proteomes" id="UP000283817">
    <property type="component" value="Unassembled WGS sequence"/>
</dbReference>
<gene>
    <name evidence="1" type="ORF">EHI47_31695</name>
</gene>
<dbReference type="EMBL" id="SBHX01000078">
    <property type="protein sequence ID" value="RWX23236.1"/>
    <property type="molecule type" value="Genomic_DNA"/>
</dbReference>
<proteinExistence type="predicted"/>
<comment type="caution">
    <text evidence="1">The sequence shown here is derived from an EMBL/GenBank/DDBJ whole genome shotgun (WGS) entry which is preliminary data.</text>
</comment>
<protein>
    <recommendedName>
        <fullName evidence="3">DUF3800 domain-containing protein</fullName>
    </recommendedName>
</protein>